<dbReference type="GO" id="GO:0008360">
    <property type="term" value="P:regulation of cell shape"/>
    <property type="evidence" value="ECO:0007669"/>
    <property type="project" value="UniProtKB-UniRule"/>
</dbReference>
<dbReference type="SUPFAM" id="SSF141523">
    <property type="entry name" value="L,D-transpeptidase catalytic domain-like"/>
    <property type="match status" value="1"/>
</dbReference>
<evidence type="ECO:0000256" key="1">
    <source>
        <dbReference type="ARBA" id="ARBA00004752"/>
    </source>
</evidence>
<dbReference type="CDD" id="cd13432">
    <property type="entry name" value="LDT_IgD_like_2"/>
    <property type="match status" value="1"/>
</dbReference>
<sequence>MGGRRGSRGMRAVAGWLGVMSMLALVVTGCSDSGATNNGPAIESASAIDLVKPKVLTSVADGAVGVSPGDPIPVKVDNGKLTAVTLLTPEGDSVAGQITPDGTSWQLTEQLGFDRTYRLRADAVGIGGTTSTTISFTTLAPRNKTHPWLLPGENAVVGIGQPVAIQFDENIPDRRAVQDAIKITTTPAVEGAFYWVNNREVRWRPEHFWAPGTRVTVDVNTYGRDLGGGLIGDSDIHSSFTIGDPLVFTADDNTKMVTVERNGQVIRTMPTSMGKDSTPTQNGIYIIGDQFDHMIMDSSTYGVAATGPNGYRTPVDWATRMSYSGIFMHSAPWSVGQQGYSNTSHGCLNLSPADARWVYENAKRGDIAIVKNTVGDTLSGVDGLGDWNIPWAEWNAGNADTNR</sequence>
<keyword evidence="3" id="KW-0808">Transferase</keyword>
<accession>A0A2S6ABB2</accession>
<evidence type="ECO:0000256" key="8">
    <source>
        <dbReference type="ARBA" id="ARBA00023139"/>
    </source>
</evidence>
<dbReference type="Gene3D" id="2.60.40.3780">
    <property type="match status" value="1"/>
</dbReference>
<dbReference type="InterPro" id="IPR038063">
    <property type="entry name" value="Transpep_catalytic_dom"/>
</dbReference>
<dbReference type="Gene3D" id="2.40.440.10">
    <property type="entry name" value="L,D-transpeptidase catalytic domain-like"/>
    <property type="match status" value="1"/>
</dbReference>
<evidence type="ECO:0000313" key="16">
    <source>
        <dbReference type="Proteomes" id="UP000239874"/>
    </source>
</evidence>
<keyword evidence="9" id="KW-0449">Lipoprotein</keyword>
<keyword evidence="10" id="KW-0012">Acyltransferase</keyword>
<comment type="pathway">
    <text evidence="1 13">Cell wall biogenesis; peptidoglycan biosynthesis.</text>
</comment>
<protein>
    <recommendedName>
        <fullName evidence="14">L,D-TPase catalytic domain-containing protein</fullName>
    </recommendedName>
</protein>
<keyword evidence="8" id="KW-0564">Palmitate</keyword>
<dbReference type="Pfam" id="PF03734">
    <property type="entry name" value="YkuD"/>
    <property type="match status" value="1"/>
</dbReference>
<name>A0A2S6ABB2_9NOCA</name>
<dbReference type="OrthoDB" id="5242354at2"/>
<keyword evidence="11 13" id="KW-0961">Cell wall biogenesis/degradation</keyword>
<evidence type="ECO:0000259" key="14">
    <source>
        <dbReference type="PROSITE" id="PS52029"/>
    </source>
</evidence>
<comment type="caution">
    <text evidence="15">The sequence shown here is derived from an EMBL/GenBank/DDBJ whole genome shotgun (WGS) entry which is preliminary data.</text>
</comment>
<dbReference type="CDD" id="cd16913">
    <property type="entry name" value="YkuD_like"/>
    <property type="match status" value="1"/>
</dbReference>
<evidence type="ECO:0000256" key="3">
    <source>
        <dbReference type="ARBA" id="ARBA00022679"/>
    </source>
</evidence>
<dbReference type="AlphaFoldDB" id="A0A2S6ABB2"/>
<evidence type="ECO:0000256" key="2">
    <source>
        <dbReference type="ARBA" id="ARBA00022475"/>
    </source>
</evidence>
<evidence type="ECO:0000256" key="9">
    <source>
        <dbReference type="ARBA" id="ARBA00023288"/>
    </source>
</evidence>
<dbReference type="Proteomes" id="UP000239874">
    <property type="component" value="Unassembled WGS sequence"/>
</dbReference>
<evidence type="ECO:0000256" key="12">
    <source>
        <dbReference type="ARBA" id="ARBA00060592"/>
    </source>
</evidence>
<dbReference type="PROSITE" id="PS51257">
    <property type="entry name" value="PROKAR_LIPOPROTEIN"/>
    <property type="match status" value="1"/>
</dbReference>
<keyword evidence="4" id="KW-0732">Signal</keyword>
<dbReference type="EMBL" id="PSZC01000042">
    <property type="protein sequence ID" value="PPJ31045.1"/>
    <property type="molecule type" value="Genomic_DNA"/>
</dbReference>
<keyword evidence="7" id="KW-0472">Membrane</keyword>
<comment type="pathway">
    <text evidence="12">Glycan biosynthesis.</text>
</comment>
<gene>
    <name evidence="15" type="ORF">C5E45_33490</name>
</gene>
<evidence type="ECO:0000256" key="13">
    <source>
        <dbReference type="PROSITE-ProRule" id="PRU01373"/>
    </source>
</evidence>
<dbReference type="GO" id="GO:0005576">
    <property type="term" value="C:extracellular region"/>
    <property type="evidence" value="ECO:0007669"/>
    <property type="project" value="TreeGrafter"/>
</dbReference>
<feature type="active site" description="Nucleophile" evidence="13">
    <location>
        <position position="347"/>
    </location>
</feature>
<keyword evidence="5 13" id="KW-0133">Cell shape</keyword>
<dbReference type="UniPathway" id="UPA00219"/>
<feature type="domain" description="L,D-TPase catalytic" evidence="14">
    <location>
        <begin position="246"/>
        <end position="371"/>
    </location>
</feature>
<dbReference type="GO" id="GO:0016746">
    <property type="term" value="F:acyltransferase activity"/>
    <property type="evidence" value="ECO:0007669"/>
    <property type="project" value="UniProtKB-KW"/>
</dbReference>
<dbReference type="PANTHER" id="PTHR30582">
    <property type="entry name" value="L,D-TRANSPEPTIDASE"/>
    <property type="match status" value="1"/>
</dbReference>
<evidence type="ECO:0000256" key="11">
    <source>
        <dbReference type="ARBA" id="ARBA00023316"/>
    </source>
</evidence>
<dbReference type="InterPro" id="IPR005490">
    <property type="entry name" value="LD_TPept_cat_dom"/>
</dbReference>
<evidence type="ECO:0000256" key="5">
    <source>
        <dbReference type="ARBA" id="ARBA00022960"/>
    </source>
</evidence>
<dbReference type="PROSITE" id="PS52029">
    <property type="entry name" value="LD_TPASE"/>
    <property type="match status" value="1"/>
</dbReference>
<dbReference type="PANTHER" id="PTHR30582:SF2">
    <property type="entry name" value="L,D-TRANSPEPTIDASE YCIB-RELATED"/>
    <property type="match status" value="1"/>
</dbReference>
<dbReference type="Gene3D" id="2.60.40.3710">
    <property type="match status" value="1"/>
</dbReference>
<feature type="active site" description="Proton donor/acceptor" evidence="13">
    <location>
        <position position="329"/>
    </location>
</feature>
<reference evidence="15 16" key="1">
    <citation type="submission" date="2018-02" db="EMBL/GenBank/DDBJ databases">
        <title>8 Nocardia nova and 1 Nocardia cyriacigeorgica strain used for evolution to TMP-SMX.</title>
        <authorList>
            <person name="Mehta H."/>
            <person name="Weng J."/>
            <person name="Shamoo Y."/>
        </authorList>
    </citation>
    <scope>NUCLEOTIDE SEQUENCE [LARGE SCALE GENOMIC DNA]</scope>
    <source>
        <strain evidence="15 16">MDA3139</strain>
    </source>
</reference>
<evidence type="ECO:0000256" key="6">
    <source>
        <dbReference type="ARBA" id="ARBA00022984"/>
    </source>
</evidence>
<keyword evidence="6 13" id="KW-0573">Peptidoglycan synthesis</keyword>
<keyword evidence="2" id="KW-1003">Cell membrane</keyword>
<dbReference type="FunFam" id="2.40.440.10:FF:000005">
    <property type="entry name" value="L,D-transpeptidase 2"/>
    <property type="match status" value="1"/>
</dbReference>
<evidence type="ECO:0000256" key="4">
    <source>
        <dbReference type="ARBA" id="ARBA00022729"/>
    </source>
</evidence>
<evidence type="ECO:0000256" key="7">
    <source>
        <dbReference type="ARBA" id="ARBA00023136"/>
    </source>
</evidence>
<organism evidence="15 16">
    <name type="scientific">Nocardia nova</name>
    <dbReference type="NCBI Taxonomy" id="37330"/>
    <lineage>
        <taxon>Bacteria</taxon>
        <taxon>Bacillati</taxon>
        <taxon>Actinomycetota</taxon>
        <taxon>Actinomycetes</taxon>
        <taxon>Mycobacteriales</taxon>
        <taxon>Nocardiaceae</taxon>
        <taxon>Nocardia</taxon>
    </lineage>
</organism>
<dbReference type="Pfam" id="PF17964">
    <property type="entry name" value="Big_10"/>
    <property type="match status" value="1"/>
</dbReference>
<dbReference type="GO" id="GO:0018104">
    <property type="term" value="P:peptidoglycan-protein cross-linking"/>
    <property type="evidence" value="ECO:0007669"/>
    <property type="project" value="TreeGrafter"/>
</dbReference>
<evidence type="ECO:0000313" key="15">
    <source>
        <dbReference type="EMBL" id="PPJ31045.1"/>
    </source>
</evidence>
<evidence type="ECO:0000256" key="10">
    <source>
        <dbReference type="ARBA" id="ARBA00023315"/>
    </source>
</evidence>
<dbReference type="InterPro" id="IPR050979">
    <property type="entry name" value="LD-transpeptidase"/>
</dbReference>
<dbReference type="GO" id="GO:0071555">
    <property type="term" value="P:cell wall organization"/>
    <property type="evidence" value="ECO:0007669"/>
    <property type="project" value="UniProtKB-UniRule"/>
</dbReference>
<proteinExistence type="predicted"/>
<dbReference type="GO" id="GO:0071972">
    <property type="term" value="F:peptidoglycan L,D-transpeptidase activity"/>
    <property type="evidence" value="ECO:0007669"/>
    <property type="project" value="TreeGrafter"/>
</dbReference>
<dbReference type="InterPro" id="IPR041280">
    <property type="entry name" value="Big_10"/>
</dbReference>